<protein>
    <recommendedName>
        <fullName evidence="7">Transmembrane 9 superfamily member</fullName>
    </recommendedName>
</protein>
<dbReference type="PANTHER" id="PTHR10766:SF41">
    <property type="entry name" value="TRANSMEMBRANE 9 SUPERFAMILY MEMBER 3"/>
    <property type="match status" value="1"/>
</dbReference>
<feature type="signal peptide" evidence="7">
    <location>
        <begin position="1"/>
        <end position="22"/>
    </location>
</feature>
<dbReference type="Proteomes" id="UP000070444">
    <property type="component" value="Unassembled WGS sequence"/>
</dbReference>
<dbReference type="OrthoDB" id="1666796at2759"/>
<comment type="similarity">
    <text evidence="2 7">Belongs to the nonaspanin (TM9SF) (TC 9.A.2) family.</text>
</comment>
<evidence type="ECO:0000256" key="2">
    <source>
        <dbReference type="ARBA" id="ARBA00005227"/>
    </source>
</evidence>
<dbReference type="Pfam" id="PF02990">
    <property type="entry name" value="EMP70"/>
    <property type="match status" value="1"/>
</dbReference>
<keyword evidence="4 7" id="KW-0732">Signal</keyword>
<sequence length="592" mass="68392">MVTFNFIYLSIILLFGSICLNADEHDHKYEVGEDVDVWATGIGPLANNQEIYKYSILPYCLSTKKPDHEHDTLGENLLGKNMELTNMKIKFLDNVKSKTICRNEQKVLLQDDVEKLAKLVEHKYQIYYEIDDLELTSPLGKYEEDSEIEEQKYTIYTHYDFEFHYNEDQIISVDLEPSSPKNLVKELAGKKLELTFSTKWIESEIKFENRLDLYFKKFKSEHKFRWFTIINSFLLVIFLGGVVVIILMRTLHKDFARYDQLDNMDAVERDFVDDYGWKQIHGDVFRPPRQALLLSSILGSGLQLLSMAFLVIVYVLATKVYLEEEKIISAAIFIYCLSAVAGGIYSGNAYTKLGGRNYLISAVLTASLFPVPVGILTLTSSIIASITHSSRVLTFFNTFIIFITWLLMSVPLTYIGSLIGRNFAKYDEIPCRVHTIPRPIPPKPWYLENHFVILASGIVPFGSIFIELHTILISFWGYKPYYLYGFLLLSFIILICVTGCISIVGTYLMINMEDYRWHWFSIGIGSSSVLYIYLYSIYYFYFKTKMYGVYQVTFYFFNTFLGGLALGLVLGMVGYYASYRFVRKIFGTVKID</sequence>
<feature type="transmembrane region" description="Helical" evidence="7">
    <location>
        <begin position="554"/>
        <end position="577"/>
    </location>
</feature>
<dbReference type="PANTHER" id="PTHR10766">
    <property type="entry name" value="TRANSMEMBRANE 9 SUPERFAMILY PROTEIN"/>
    <property type="match status" value="1"/>
</dbReference>
<reference evidence="8 9" key="1">
    <citation type="journal article" date="2015" name="Genome Biol. Evol.">
        <title>Phylogenomic analyses indicate that early fungi evolved digesting cell walls of algal ancestors of land plants.</title>
        <authorList>
            <person name="Chang Y."/>
            <person name="Wang S."/>
            <person name="Sekimoto S."/>
            <person name="Aerts A.L."/>
            <person name="Choi C."/>
            <person name="Clum A."/>
            <person name="LaButti K.M."/>
            <person name="Lindquist E.A."/>
            <person name="Yee Ngan C."/>
            <person name="Ohm R.A."/>
            <person name="Salamov A.A."/>
            <person name="Grigoriev I.V."/>
            <person name="Spatafora J.W."/>
            <person name="Berbee M.L."/>
        </authorList>
    </citation>
    <scope>NUCLEOTIDE SEQUENCE [LARGE SCALE GENOMIC DNA]</scope>
    <source>
        <strain evidence="8 9">NRRL 28638</strain>
    </source>
</reference>
<evidence type="ECO:0000256" key="4">
    <source>
        <dbReference type="ARBA" id="ARBA00022729"/>
    </source>
</evidence>
<dbReference type="SUPFAM" id="SSF103473">
    <property type="entry name" value="MFS general substrate transporter"/>
    <property type="match status" value="1"/>
</dbReference>
<keyword evidence="6 7" id="KW-0472">Membrane</keyword>
<dbReference type="STRING" id="796925.A0A137P7Z7"/>
<evidence type="ECO:0000256" key="7">
    <source>
        <dbReference type="RuleBase" id="RU363079"/>
    </source>
</evidence>
<name>A0A137P7Z7_CONC2</name>
<feature type="transmembrane region" description="Helical" evidence="7">
    <location>
        <begin position="451"/>
        <end position="476"/>
    </location>
</feature>
<feature type="transmembrane region" description="Helical" evidence="7">
    <location>
        <begin position="517"/>
        <end position="542"/>
    </location>
</feature>
<comment type="subcellular location">
    <subcellularLocation>
        <location evidence="1">Membrane</location>
        <topology evidence="1">Multi-pass membrane protein</topology>
    </subcellularLocation>
</comment>
<dbReference type="InterPro" id="IPR036259">
    <property type="entry name" value="MFS_trans_sf"/>
</dbReference>
<dbReference type="EMBL" id="KQ964483">
    <property type="protein sequence ID" value="KXN71112.1"/>
    <property type="molecule type" value="Genomic_DNA"/>
</dbReference>
<dbReference type="AlphaFoldDB" id="A0A137P7Z7"/>
<dbReference type="OMA" id="DAPCRVN"/>
<feature type="transmembrane region" description="Helical" evidence="7">
    <location>
        <begin position="358"/>
        <end position="386"/>
    </location>
</feature>
<feature type="transmembrane region" description="Helical" evidence="7">
    <location>
        <begin position="327"/>
        <end position="346"/>
    </location>
</feature>
<dbReference type="GO" id="GO:0016020">
    <property type="term" value="C:membrane"/>
    <property type="evidence" value="ECO:0007669"/>
    <property type="project" value="UniProtKB-SubCell"/>
</dbReference>
<evidence type="ECO:0000256" key="1">
    <source>
        <dbReference type="ARBA" id="ARBA00004141"/>
    </source>
</evidence>
<gene>
    <name evidence="8" type="ORF">CONCODRAFT_84862</name>
</gene>
<feature type="transmembrane region" description="Helical" evidence="7">
    <location>
        <begin position="226"/>
        <end position="248"/>
    </location>
</feature>
<organism evidence="8 9">
    <name type="scientific">Conidiobolus coronatus (strain ATCC 28846 / CBS 209.66 / NRRL 28638)</name>
    <name type="common">Delacroixia coronata</name>
    <dbReference type="NCBI Taxonomy" id="796925"/>
    <lineage>
        <taxon>Eukaryota</taxon>
        <taxon>Fungi</taxon>
        <taxon>Fungi incertae sedis</taxon>
        <taxon>Zoopagomycota</taxon>
        <taxon>Entomophthoromycotina</taxon>
        <taxon>Entomophthoromycetes</taxon>
        <taxon>Entomophthorales</taxon>
        <taxon>Ancylistaceae</taxon>
        <taxon>Conidiobolus</taxon>
    </lineage>
</organism>
<evidence type="ECO:0000313" key="9">
    <source>
        <dbReference type="Proteomes" id="UP000070444"/>
    </source>
</evidence>
<proteinExistence type="inferred from homology"/>
<dbReference type="InterPro" id="IPR004240">
    <property type="entry name" value="EMP70"/>
</dbReference>
<evidence type="ECO:0000256" key="5">
    <source>
        <dbReference type="ARBA" id="ARBA00022989"/>
    </source>
</evidence>
<keyword evidence="9" id="KW-1185">Reference proteome</keyword>
<evidence type="ECO:0000256" key="6">
    <source>
        <dbReference type="ARBA" id="ARBA00023136"/>
    </source>
</evidence>
<feature type="chain" id="PRO_5007356778" description="Transmembrane 9 superfamily member" evidence="7">
    <location>
        <begin position="23"/>
        <end position="592"/>
    </location>
</feature>
<feature type="transmembrane region" description="Helical" evidence="7">
    <location>
        <begin position="291"/>
        <end position="315"/>
    </location>
</feature>
<feature type="transmembrane region" description="Helical" evidence="7">
    <location>
        <begin position="482"/>
        <end position="510"/>
    </location>
</feature>
<dbReference type="GO" id="GO:0072657">
    <property type="term" value="P:protein localization to membrane"/>
    <property type="evidence" value="ECO:0007669"/>
    <property type="project" value="TreeGrafter"/>
</dbReference>
<keyword evidence="5 7" id="KW-1133">Transmembrane helix</keyword>
<accession>A0A137P7Z7</accession>
<keyword evidence="3 7" id="KW-0812">Transmembrane</keyword>
<feature type="transmembrane region" description="Helical" evidence="7">
    <location>
        <begin position="392"/>
        <end position="415"/>
    </location>
</feature>
<evidence type="ECO:0000313" key="8">
    <source>
        <dbReference type="EMBL" id="KXN71112.1"/>
    </source>
</evidence>
<evidence type="ECO:0000256" key="3">
    <source>
        <dbReference type="ARBA" id="ARBA00022692"/>
    </source>
</evidence>